<protein>
    <submittedName>
        <fullName evidence="2">Right-handed parallel beta-helix repeat-containing protein</fullName>
    </submittedName>
</protein>
<evidence type="ECO:0000313" key="2">
    <source>
        <dbReference type="EMBL" id="TYS60086.1"/>
    </source>
</evidence>
<dbReference type="InterPro" id="IPR006626">
    <property type="entry name" value="PbH1"/>
</dbReference>
<comment type="caution">
    <text evidence="2">The sequence shown here is derived from an EMBL/GenBank/DDBJ whole genome shotgun (WGS) entry which is preliminary data.</text>
</comment>
<dbReference type="Proteomes" id="UP000323393">
    <property type="component" value="Unassembled WGS sequence"/>
</dbReference>
<proteinExistence type="predicted"/>
<organism evidence="2 3">
    <name type="scientific">Sutcliffiella horikoshii</name>
    <dbReference type="NCBI Taxonomy" id="79883"/>
    <lineage>
        <taxon>Bacteria</taxon>
        <taxon>Bacillati</taxon>
        <taxon>Bacillota</taxon>
        <taxon>Bacilli</taxon>
        <taxon>Bacillales</taxon>
        <taxon>Bacillaceae</taxon>
        <taxon>Sutcliffiella</taxon>
    </lineage>
</organism>
<dbReference type="RefSeq" id="WP_148965539.1">
    <property type="nucleotide sequence ID" value="NZ_VTEU01000002.1"/>
</dbReference>
<evidence type="ECO:0000259" key="1">
    <source>
        <dbReference type="Pfam" id="PF13229"/>
    </source>
</evidence>
<dbReference type="InterPro" id="IPR011050">
    <property type="entry name" value="Pectin_lyase_fold/virulence"/>
</dbReference>
<accession>A0AA94WR03</accession>
<dbReference type="SMART" id="SM00710">
    <property type="entry name" value="PbH1"/>
    <property type="match status" value="7"/>
</dbReference>
<dbReference type="SUPFAM" id="SSF51126">
    <property type="entry name" value="Pectin lyase-like"/>
    <property type="match status" value="2"/>
</dbReference>
<dbReference type="Pfam" id="PF13229">
    <property type="entry name" value="Beta_helix"/>
    <property type="match status" value="1"/>
</dbReference>
<dbReference type="EMBL" id="VTEU01000002">
    <property type="protein sequence ID" value="TYS60086.1"/>
    <property type="molecule type" value="Genomic_DNA"/>
</dbReference>
<feature type="domain" description="Right handed beta helix" evidence="1">
    <location>
        <begin position="347"/>
        <end position="486"/>
    </location>
</feature>
<dbReference type="Gene3D" id="2.160.20.10">
    <property type="entry name" value="Single-stranded right-handed beta-helix, Pectin lyase-like"/>
    <property type="match status" value="1"/>
</dbReference>
<dbReference type="InterPro" id="IPR039448">
    <property type="entry name" value="Beta_helix"/>
</dbReference>
<dbReference type="AlphaFoldDB" id="A0AA94WR03"/>
<sequence length="818" mass="92148">MLTSITYIIELDRWGIKKGLPIKPYQATEYQKAYANIQGINNALNYAKDRGFREVVLPEGEYAICYPLSIEMKTNVTFNMQNVILKVLYDSDSKSPYDTRTGTDYYNFIGNSIVFRDVVNAHLVGGKLIGCRYDRSFNNPNEKKQEHTYGILFTNGTSHSSVKHCEVSQFMGDGISISSTSSRDLAEFNLGLTKNDIDKSTGELIPSNNSLVSTFISLRDTTTFSIGGFGYNRTTSILTKEVDVFFYREDNSYLLKRQMNRKIYSPISIPEGAKKIRLVFRQETNPSKNMNITLKFADVPNHNIIEFNEIYGNHRGGITLGGSHNIVQSNIIRDNGFHTLDDKPLFYDPTRYGINQEDSYGDSCKIRDNLIYNTNHGILAGCYSVFIENNHIYNVTGVGIILYTLSFASVKGNYLFQCAVSALQLASTTIPGAHVHFTDNSINKGIVNLSVDGGYKLNMQNNTFVDVERINILGDSLKSSFQNNTIKFTKFYSRFEPVILIQNIQETKFETDSELFMVKFITESIKRCTFSNIRLNLQTKDQSTDRGKITISNCLFNNSSLRNHLFMVKTREVHVENCEFNNSNLQAGNTNTPDENPIFLVKNCKFNVNSYPELVLCNDLNRETGFAVVSIINSEISISNPYFGKLVTASFTPKSVVLELKDNNIHYINNPPLKLDLTNRLSSIRKFISSNNLFENISWVAPSNESFYVGYDPETHAIQEPDSGYYSIGKIIYNAHLSSNNLFGWVCVKEGFANQANWTANTAISKGTRINFNDIVYQSENDGITGSVPPTQTNGSAIDGSVQWIIIGMKAVFEQVNK</sequence>
<reference evidence="2 3" key="1">
    <citation type="submission" date="2019-08" db="EMBL/GenBank/DDBJ databases">
        <title>Bacillus genomes from the desert of Cuatro Cienegas, Coahuila.</title>
        <authorList>
            <person name="Olmedo-Alvarez G."/>
        </authorList>
    </citation>
    <scope>NUCLEOTIDE SEQUENCE [LARGE SCALE GENOMIC DNA]</scope>
    <source>
        <strain evidence="2 3">CH88_3T</strain>
    </source>
</reference>
<dbReference type="InterPro" id="IPR012334">
    <property type="entry name" value="Pectin_lyas_fold"/>
</dbReference>
<name>A0AA94WR03_9BACI</name>
<gene>
    <name evidence="2" type="ORF">FZC74_08030</name>
</gene>
<evidence type="ECO:0000313" key="3">
    <source>
        <dbReference type="Proteomes" id="UP000323393"/>
    </source>
</evidence>